<keyword evidence="3" id="KW-1185">Reference proteome</keyword>
<feature type="signal peptide" evidence="1">
    <location>
        <begin position="1"/>
        <end position="29"/>
    </location>
</feature>
<dbReference type="RefSeq" id="WP_209467424.1">
    <property type="nucleotide sequence ID" value="NZ_JAGGLG010000026.1"/>
</dbReference>
<dbReference type="EMBL" id="JAGGLG010000026">
    <property type="protein sequence ID" value="MBP2019307.1"/>
    <property type="molecule type" value="Genomic_DNA"/>
</dbReference>
<accession>A0ABS4JUU1</accession>
<dbReference type="Proteomes" id="UP001519289">
    <property type="component" value="Unassembled WGS sequence"/>
</dbReference>
<protein>
    <recommendedName>
        <fullName evidence="4">Haem-binding uptake Tiki superfamily ChaN domain-containing protein</fullName>
    </recommendedName>
</protein>
<name>A0ABS4JUU1_9FIRM</name>
<feature type="chain" id="PRO_5045599500" description="Haem-binding uptake Tiki superfamily ChaN domain-containing protein" evidence="1">
    <location>
        <begin position="30"/>
        <end position="434"/>
    </location>
</feature>
<comment type="caution">
    <text evidence="2">The sequence shown here is derived from an EMBL/GenBank/DDBJ whole genome shotgun (WGS) entry which is preliminary data.</text>
</comment>
<evidence type="ECO:0000313" key="2">
    <source>
        <dbReference type="EMBL" id="MBP2019307.1"/>
    </source>
</evidence>
<organism evidence="2 3">
    <name type="scientific">Symbiobacterium terraclitae</name>
    <dbReference type="NCBI Taxonomy" id="557451"/>
    <lineage>
        <taxon>Bacteria</taxon>
        <taxon>Bacillati</taxon>
        <taxon>Bacillota</taxon>
        <taxon>Clostridia</taxon>
        <taxon>Eubacteriales</taxon>
        <taxon>Symbiobacteriaceae</taxon>
        <taxon>Symbiobacterium</taxon>
    </lineage>
</organism>
<evidence type="ECO:0008006" key="4">
    <source>
        <dbReference type="Google" id="ProtNLM"/>
    </source>
</evidence>
<evidence type="ECO:0000313" key="3">
    <source>
        <dbReference type="Proteomes" id="UP001519289"/>
    </source>
</evidence>
<proteinExistence type="predicted"/>
<gene>
    <name evidence="2" type="ORF">J2Z79_002734</name>
</gene>
<keyword evidence="1" id="KW-0732">Signal</keyword>
<sequence>MFRSFVSRAAALLVACAALAGLAAPPAAADTGAVRPPRHPTQPTEVVIIGTMHSAQLEYEEHSPARIRALLNRIDPAAVGVETPPQWFEHDVYFEIAYESYGVAVPWAQEKGREVRPVDWMPSVMEQAGALAWPSVRPEPGSTGQGEERLTESDLLAAWEVPPLLFADAPEWRDGINQIYANADANPNPYGEAMRRYMLYRNLMIAREIVNMAADHEGQRVAVLIGAAHKPDLDLILSTVPNIVVRQASEWAGVTEAEVAAEERPEDHLAILWYNLAGSRVQPAAVDLARMDRLLSGLEKERPGDPEVRFLRARWHHVRGDAARAVALYRSLAWAEAWADRPFTFPDPGLSRRVADWWNGSLPAGEPVEPGLDNVFSPVANLTVRQRVLYELAVQEHDLAARSRARSDLAAEPLNARQRQQLQQLLDAPAAEQP</sequence>
<evidence type="ECO:0000256" key="1">
    <source>
        <dbReference type="SAM" id="SignalP"/>
    </source>
</evidence>
<reference evidence="2 3" key="1">
    <citation type="submission" date="2021-03" db="EMBL/GenBank/DDBJ databases">
        <title>Genomic Encyclopedia of Type Strains, Phase IV (KMG-IV): sequencing the most valuable type-strain genomes for metagenomic binning, comparative biology and taxonomic classification.</title>
        <authorList>
            <person name="Goeker M."/>
        </authorList>
    </citation>
    <scope>NUCLEOTIDE SEQUENCE [LARGE SCALE GENOMIC DNA]</scope>
    <source>
        <strain evidence="2 3">DSM 27138</strain>
    </source>
</reference>